<evidence type="ECO:0000313" key="6">
    <source>
        <dbReference type="EMBL" id="RVQ67662.1"/>
    </source>
</evidence>
<keyword evidence="3" id="KW-0378">Hydrolase</keyword>
<feature type="signal peptide" evidence="5">
    <location>
        <begin position="1"/>
        <end position="19"/>
    </location>
</feature>
<dbReference type="GO" id="GO:0016787">
    <property type="term" value="F:hydrolase activity"/>
    <property type="evidence" value="ECO:0007669"/>
    <property type="project" value="UniProtKB-KW"/>
</dbReference>
<dbReference type="InterPro" id="IPR043137">
    <property type="entry name" value="GGT_ssub_C"/>
</dbReference>
<dbReference type="InterPro" id="IPR029055">
    <property type="entry name" value="Ntn_hydrolases_N"/>
</dbReference>
<dbReference type="AlphaFoldDB" id="A0A437GYB2"/>
<dbReference type="InterPro" id="IPR051792">
    <property type="entry name" value="GGT_bact"/>
</dbReference>
<evidence type="ECO:0000256" key="5">
    <source>
        <dbReference type="SAM" id="SignalP"/>
    </source>
</evidence>
<keyword evidence="5" id="KW-0732">Signal</keyword>
<dbReference type="PANTHER" id="PTHR43199">
    <property type="entry name" value="GLUTATHIONE HYDROLASE"/>
    <property type="match status" value="1"/>
</dbReference>
<evidence type="ECO:0000313" key="7">
    <source>
        <dbReference type="Proteomes" id="UP000283003"/>
    </source>
</evidence>
<comment type="similarity">
    <text evidence="1">Belongs to the gamma-glutamyltransferase family.</text>
</comment>
<keyword evidence="7" id="KW-1185">Reference proteome</keyword>
<comment type="caution">
    <text evidence="6">The sequence shown here is derived from an EMBL/GenBank/DDBJ whole genome shotgun (WGS) entry which is preliminary data.</text>
</comment>
<dbReference type="PANTHER" id="PTHR43199:SF1">
    <property type="entry name" value="GLUTATHIONE HYDROLASE PROENZYME"/>
    <property type="match status" value="1"/>
</dbReference>
<accession>A0A437GYB2</accession>
<dbReference type="GO" id="GO:0016740">
    <property type="term" value="F:transferase activity"/>
    <property type="evidence" value="ECO:0007669"/>
    <property type="project" value="UniProtKB-KW"/>
</dbReference>
<dbReference type="Gene3D" id="1.10.246.130">
    <property type="match status" value="1"/>
</dbReference>
<dbReference type="OrthoDB" id="9781342at2"/>
<evidence type="ECO:0000256" key="1">
    <source>
        <dbReference type="ARBA" id="ARBA00009381"/>
    </source>
</evidence>
<evidence type="ECO:0000256" key="3">
    <source>
        <dbReference type="ARBA" id="ARBA00022801"/>
    </source>
</evidence>
<dbReference type="InterPro" id="IPR043138">
    <property type="entry name" value="GGT_lsub"/>
</dbReference>
<keyword evidence="2 6" id="KW-0808">Transferase</keyword>
<dbReference type="Proteomes" id="UP000283003">
    <property type="component" value="Unassembled WGS sequence"/>
</dbReference>
<name>A0A437GYB2_9SPHN</name>
<evidence type="ECO:0000256" key="2">
    <source>
        <dbReference type="ARBA" id="ARBA00022679"/>
    </source>
</evidence>
<organism evidence="6 7">
    <name type="scientific">Croceicoccus ponticola</name>
    <dbReference type="NCBI Taxonomy" id="2217664"/>
    <lineage>
        <taxon>Bacteria</taxon>
        <taxon>Pseudomonadati</taxon>
        <taxon>Pseudomonadota</taxon>
        <taxon>Alphaproteobacteria</taxon>
        <taxon>Sphingomonadales</taxon>
        <taxon>Erythrobacteraceae</taxon>
        <taxon>Croceicoccus</taxon>
    </lineage>
</organism>
<gene>
    <name evidence="6" type="ORF">EKN06_06900</name>
</gene>
<dbReference type="PRINTS" id="PR01210">
    <property type="entry name" value="GGTRANSPTASE"/>
</dbReference>
<proteinExistence type="inferred from homology"/>
<dbReference type="SUPFAM" id="SSF56235">
    <property type="entry name" value="N-terminal nucleophile aminohydrolases (Ntn hydrolases)"/>
    <property type="match status" value="1"/>
</dbReference>
<sequence length="594" mass="61081">MLKRFLLAFAAPMSLGACATIVAEPVADPAANIRPERGMVSAADPRAAQAGVAMLRAGGNATDAALATMIALTVVEPQSSGIGGGGFLVLDPEGDGDPTTYDGRETAPAAATPDWFLDAEGQPLAFRTAVESGLSVGVPGNIALAAKAHAEHGALPWAALFDPAIALARDGFVVGPRLRVSLDANRSTGGGMSVEARALFFGEDGEPVPVGTTLRNPALAAFLERVAAEGPQAFQTGANAIAIARTVEQHMPARRRPVSGTEGGVAVPLVKLPDAMTTDDIANYEAKERISRCGTYRAFLVCGMGPPSSGATTVFAILKQLEPVDMAAHRPENPVAWHLIAESMRLAFADRGRWLGDPDFVSVPTAGLMDGGYLLRRGAAIRADTTIARPEPGLPPGAGAIMGQSATQPENGTSHFVAVDGDGGVASYTSTVESAFGSGLMVNGYYLNNELTDFDFAPVSNGMLVANRVEPGKRPRSSMSPAIVYGPDGAFRLAIGAAGGATIIAQVAKALVGVIDWGLTAQAAIDLPVIFAPGDTVWVEQGTTLEAMIPALRALGHADVRARPPGFKANAVELVDGAYAGAADSRSEGMAVSE</sequence>
<dbReference type="Pfam" id="PF01019">
    <property type="entry name" value="G_glu_transpept"/>
    <property type="match status" value="1"/>
</dbReference>
<evidence type="ECO:0000256" key="4">
    <source>
        <dbReference type="ARBA" id="ARBA00023145"/>
    </source>
</evidence>
<dbReference type="PROSITE" id="PS51257">
    <property type="entry name" value="PROKAR_LIPOPROTEIN"/>
    <property type="match status" value="1"/>
</dbReference>
<feature type="chain" id="PRO_5019418197" evidence="5">
    <location>
        <begin position="20"/>
        <end position="594"/>
    </location>
</feature>
<keyword evidence="4" id="KW-0865">Zymogen</keyword>
<reference evidence="6 7" key="1">
    <citation type="submission" date="2018-12" db="EMBL/GenBank/DDBJ databases">
        <title>Croceicoccus ponticola sp. nov., a lipolytic bacterium isolated from seawater.</title>
        <authorList>
            <person name="Yoon J.-H."/>
        </authorList>
    </citation>
    <scope>NUCLEOTIDE SEQUENCE [LARGE SCALE GENOMIC DNA]</scope>
    <source>
        <strain evidence="6 7">GM-16</strain>
    </source>
</reference>
<dbReference type="EMBL" id="RXOL01000002">
    <property type="protein sequence ID" value="RVQ67662.1"/>
    <property type="molecule type" value="Genomic_DNA"/>
</dbReference>
<protein>
    <submittedName>
        <fullName evidence="6">Gamma-glutamyltransferase family protein</fullName>
    </submittedName>
</protein>
<dbReference type="Gene3D" id="3.60.20.40">
    <property type="match status" value="1"/>
</dbReference>
<dbReference type="RefSeq" id="WP_127612170.1">
    <property type="nucleotide sequence ID" value="NZ_RXOL01000002.1"/>
</dbReference>